<name>A0A8J5SI65_ZIZPA</name>
<keyword evidence="3" id="KW-1185">Reference proteome</keyword>
<feature type="region of interest" description="Disordered" evidence="1">
    <location>
        <begin position="188"/>
        <end position="238"/>
    </location>
</feature>
<feature type="region of interest" description="Disordered" evidence="1">
    <location>
        <begin position="42"/>
        <end position="124"/>
    </location>
</feature>
<feature type="region of interest" description="Disordered" evidence="1">
    <location>
        <begin position="136"/>
        <end position="157"/>
    </location>
</feature>
<dbReference type="PANTHER" id="PTHR46156:SF1">
    <property type="entry name" value="ZINC FINGER CCCH DOMAIN-CONTAINING PROTEIN 3"/>
    <property type="match status" value="1"/>
</dbReference>
<feature type="region of interest" description="Disordered" evidence="1">
    <location>
        <begin position="429"/>
        <end position="448"/>
    </location>
</feature>
<evidence type="ECO:0000313" key="3">
    <source>
        <dbReference type="Proteomes" id="UP000729402"/>
    </source>
</evidence>
<comment type="caution">
    <text evidence="2">The sequence shown here is derived from an EMBL/GenBank/DDBJ whole genome shotgun (WGS) entry which is preliminary data.</text>
</comment>
<accession>A0A8J5SI65</accession>
<feature type="compositionally biased region" description="Polar residues" evidence="1">
    <location>
        <begin position="1547"/>
        <end position="1566"/>
    </location>
</feature>
<reference evidence="2" key="1">
    <citation type="journal article" date="2021" name="bioRxiv">
        <title>Whole Genome Assembly and Annotation of Northern Wild Rice, Zizania palustris L., Supports a Whole Genome Duplication in the Zizania Genus.</title>
        <authorList>
            <person name="Haas M."/>
            <person name="Kono T."/>
            <person name="Macchietto M."/>
            <person name="Millas R."/>
            <person name="McGilp L."/>
            <person name="Shao M."/>
            <person name="Duquette J."/>
            <person name="Hirsch C.N."/>
            <person name="Kimball J."/>
        </authorList>
    </citation>
    <scope>NUCLEOTIDE SEQUENCE</scope>
    <source>
        <tissue evidence="2">Fresh leaf tissue</tissue>
    </source>
</reference>
<organism evidence="2 3">
    <name type="scientific">Zizania palustris</name>
    <name type="common">Northern wild rice</name>
    <dbReference type="NCBI Taxonomy" id="103762"/>
    <lineage>
        <taxon>Eukaryota</taxon>
        <taxon>Viridiplantae</taxon>
        <taxon>Streptophyta</taxon>
        <taxon>Embryophyta</taxon>
        <taxon>Tracheophyta</taxon>
        <taxon>Spermatophyta</taxon>
        <taxon>Magnoliopsida</taxon>
        <taxon>Liliopsida</taxon>
        <taxon>Poales</taxon>
        <taxon>Poaceae</taxon>
        <taxon>BOP clade</taxon>
        <taxon>Oryzoideae</taxon>
        <taxon>Oryzeae</taxon>
        <taxon>Zizaniinae</taxon>
        <taxon>Zizania</taxon>
    </lineage>
</organism>
<sequence length="1658" mass="181136">MDPPPPFDHPHHHYYPDHHFTAGSGGVGAAAAAAPARSRYEYGGAYEPRPHPYHLPDQYNHHPRVDHHLPPAPTPPPPPLPSLAPHHRHDGPHFGPPLRALPDAYYHDPSPHPHYHGHQRHGDDEFLPADEIRRVGGHHHHHTQLHQQLPWEEAEEERRRFGATHQLRLSPSGSWKRQRCAVYDCGDLESTSSSGPPPRRQRQPSYAPDDSFVDRTTTHPGYVSREAFSIHSDSKGSRKIQMPIQMTLPGSPHATGAGYPRRVPQKSAPTRVSVWQRIEENPTMYEPSSPLQEVHISPCKSNNAGPALKELASAISVDCKGKSADGNDGDSSAGTRKNPVKKNEKVLASILVKPSMVPKEKEVGVKKVVSKPDKVHKNVANSNSKSLVSTTCPGAGVKKVKKIVIKKIVRKISNKCNQTSCPIVSEKKDSIDAPTNASEKEEGEITTSSFEKDVISAHDLIAVSDTAGFGNGVNAQAEENNIFTNPCGRNAAPIKSTEILDLATVSGNVPPAKEGGRGPMNPIDNIKATLAIEFTEMLDKSGNERPMKEDDTTSIGSAVNASFVYENNSTQEVKIPTISGEIDVAAVSNSVRVLDAWKHCQHGGSNMEESKVHKDVSVHNAGYVDGITTHCYTTEISGNEDAMREGGNILISRNEENALLVNNFNGSPSAEDICTTAGKDTQKKEGMILICSSEKSIDFLGDSVGTCRTTEFGVSYDAHNKEDNKLIHSSEKYFMPVNSCGALNNTEVGDKEDIHEKEDRIPMESILVSTYSRGEDMQVNEGRMPMELGEVNTFGGSKDIQEKEERMHMGSSETDTLMEYADASNTTDVSTDEDTWKKESHHLIKLGKTDTFETMQHTDAPSTEVIMSMSLGRKVAEGPMRSNERHVGTIGNSADTLGCDLAGRAENNQMEDLVNYNTTLNETDVPLDVDDSAVFDLPSSRNVESTHVQPFYDPMEDSTSDYILNIGLGKNITSKATKLMDLHSVHMPPDNDSLIHYRYSSSVSGNYEQSVPTALTLGSNIYLSSAEADEKPEKRHELVEGKQGLDVTTAKKLVSPCKTKVLTGEGLINTGIRNWLTLPPSVNNMELSGQYLNNGVTVSEGRLGLDHTMEDTSIILDHDITKDMDRHGGEDAFFSQDHSIRLCSSDLPPPHLLAPKESSENQGDDIVLPGLPSTSSVNVLGQCGYQMVDIPVDNLNKPIPSTLESSAVMDSGQFSSQLCIDLDHTNISNTENPGVGSNGQHLLSSWIEAIVSEAKKELQPCKSTLLSVGLPDNLLAPKEGSRKTVVTSAVKSPQIICASSTLPKVAPKQVSLPGSSQEPTGSNQNVRHRTWHRGNIASINSSLHASQPLGLPPKLPQKKNGKAQNSYIRKGNALIRNPLSGNHPHSSSSQHTQNKLNKPVVRRSMHFVRKADSNDFIANSNISVERPKTPPLPLHTKSISGTTNLLEPLPQTLQKQHDLETEKEDPTVQSTSGIENTSIKIAQKSELSDASKVVYVRPKSNKLLAAQRQHPGDSVNSTMDKSLSLQAPMSSDLYFKKRKNQIVLSSCSSSDGLNTKDTLPAENSNSDENKDVMVACSNNGIPGLKDRPHKALQATNSAGCFSHVWTLNGQQPHRKAFVGTSHMRAFPRILPWKRKTFCTQFRYSHTSLSNVSSARIVR</sequence>
<feature type="region of interest" description="Disordered" evidence="1">
    <location>
        <begin position="320"/>
        <end position="341"/>
    </location>
</feature>
<feature type="region of interest" description="Disordered" evidence="1">
    <location>
        <begin position="1342"/>
        <end position="1400"/>
    </location>
</feature>
<protein>
    <submittedName>
        <fullName evidence="2">Uncharacterized protein</fullName>
    </submittedName>
</protein>
<gene>
    <name evidence="2" type="ORF">GUJ93_ZPchr0006g43461</name>
</gene>
<feature type="compositionally biased region" description="Polar residues" evidence="1">
    <location>
        <begin position="1379"/>
        <end position="1396"/>
    </location>
</feature>
<dbReference type="EMBL" id="JAAALK010000283">
    <property type="protein sequence ID" value="KAG8075185.1"/>
    <property type="molecule type" value="Genomic_DNA"/>
</dbReference>
<reference evidence="2" key="2">
    <citation type="submission" date="2021-02" db="EMBL/GenBank/DDBJ databases">
        <authorList>
            <person name="Kimball J.A."/>
            <person name="Haas M.W."/>
            <person name="Macchietto M."/>
            <person name="Kono T."/>
            <person name="Duquette J."/>
            <person name="Shao M."/>
        </authorList>
    </citation>
    <scope>NUCLEOTIDE SEQUENCE</scope>
    <source>
        <tissue evidence="2">Fresh leaf tissue</tissue>
    </source>
</reference>
<dbReference type="OrthoDB" id="3247158at2759"/>
<dbReference type="GO" id="GO:0005634">
    <property type="term" value="C:nucleus"/>
    <property type="evidence" value="ECO:0007669"/>
    <property type="project" value="TreeGrafter"/>
</dbReference>
<feature type="region of interest" description="Disordered" evidence="1">
    <location>
        <begin position="251"/>
        <end position="271"/>
    </location>
</feature>
<dbReference type="PANTHER" id="PTHR46156">
    <property type="entry name" value="CCCH ZINGC FINGER"/>
    <property type="match status" value="1"/>
</dbReference>
<evidence type="ECO:0000256" key="1">
    <source>
        <dbReference type="SAM" id="MobiDB-lite"/>
    </source>
</evidence>
<proteinExistence type="predicted"/>
<feature type="region of interest" description="Disordered" evidence="1">
    <location>
        <begin position="1306"/>
        <end position="1328"/>
    </location>
</feature>
<feature type="compositionally biased region" description="Pro residues" evidence="1">
    <location>
        <begin position="70"/>
        <end position="82"/>
    </location>
</feature>
<feature type="compositionally biased region" description="Polar residues" evidence="1">
    <location>
        <begin position="1312"/>
        <end position="1325"/>
    </location>
</feature>
<evidence type="ECO:0000313" key="2">
    <source>
        <dbReference type="EMBL" id="KAG8075185.1"/>
    </source>
</evidence>
<dbReference type="Proteomes" id="UP000729402">
    <property type="component" value="Unassembled WGS sequence"/>
</dbReference>
<feature type="region of interest" description="Disordered" evidence="1">
    <location>
        <begin position="1547"/>
        <end position="1567"/>
    </location>
</feature>